<evidence type="ECO:0000256" key="2">
    <source>
        <dbReference type="SAM" id="Phobius"/>
    </source>
</evidence>
<keyword evidence="2" id="KW-0812">Transmembrane</keyword>
<gene>
    <name evidence="3" type="ORF">PSON_ATCC_30995.1.T0020167</name>
</gene>
<protein>
    <recommendedName>
        <fullName evidence="5">Transmembrane protein</fullName>
    </recommendedName>
</protein>
<sequence>MELNKENQKSIDIYQNENDENDLFQDQDNEKIIQRDRPTFVIQVISIILIILYVIGFVYYLISTSKDNQKSNNQ</sequence>
<evidence type="ECO:0000313" key="3">
    <source>
        <dbReference type="EMBL" id="CAD8046989.1"/>
    </source>
</evidence>
<name>A0A8S1K0I1_9CILI</name>
<dbReference type="EMBL" id="CAJJDN010000002">
    <property type="protein sequence ID" value="CAD8046989.1"/>
    <property type="molecule type" value="Genomic_DNA"/>
</dbReference>
<dbReference type="Proteomes" id="UP000692954">
    <property type="component" value="Unassembled WGS sequence"/>
</dbReference>
<keyword evidence="2" id="KW-0472">Membrane</keyword>
<keyword evidence="2" id="KW-1133">Transmembrane helix</keyword>
<proteinExistence type="predicted"/>
<evidence type="ECO:0000313" key="4">
    <source>
        <dbReference type="Proteomes" id="UP000692954"/>
    </source>
</evidence>
<reference evidence="3" key="1">
    <citation type="submission" date="2021-01" db="EMBL/GenBank/DDBJ databases">
        <authorList>
            <consortium name="Genoscope - CEA"/>
            <person name="William W."/>
        </authorList>
    </citation>
    <scope>NUCLEOTIDE SEQUENCE</scope>
</reference>
<feature type="region of interest" description="Disordered" evidence="1">
    <location>
        <begin position="1"/>
        <end position="20"/>
    </location>
</feature>
<feature type="transmembrane region" description="Helical" evidence="2">
    <location>
        <begin position="40"/>
        <end position="62"/>
    </location>
</feature>
<evidence type="ECO:0000256" key="1">
    <source>
        <dbReference type="SAM" id="MobiDB-lite"/>
    </source>
</evidence>
<dbReference type="AlphaFoldDB" id="A0A8S1K0I1"/>
<evidence type="ECO:0008006" key="5">
    <source>
        <dbReference type="Google" id="ProtNLM"/>
    </source>
</evidence>
<keyword evidence="4" id="KW-1185">Reference proteome</keyword>
<organism evidence="3 4">
    <name type="scientific">Paramecium sonneborni</name>
    <dbReference type="NCBI Taxonomy" id="65129"/>
    <lineage>
        <taxon>Eukaryota</taxon>
        <taxon>Sar</taxon>
        <taxon>Alveolata</taxon>
        <taxon>Ciliophora</taxon>
        <taxon>Intramacronucleata</taxon>
        <taxon>Oligohymenophorea</taxon>
        <taxon>Peniculida</taxon>
        <taxon>Parameciidae</taxon>
        <taxon>Paramecium</taxon>
    </lineage>
</organism>
<comment type="caution">
    <text evidence="3">The sequence shown here is derived from an EMBL/GenBank/DDBJ whole genome shotgun (WGS) entry which is preliminary data.</text>
</comment>
<accession>A0A8S1K0I1</accession>